<protein>
    <recommendedName>
        <fullName evidence="1">tRNA-uridine aminocarboxypropyltransferase</fullName>
        <ecNumber evidence="1">2.5.1.25</ecNumber>
    </recommendedName>
</protein>
<evidence type="ECO:0000256" key="2">
    <source>
        <dbReference type="ARBA" id="ARBA00022679"/>
    </source>
</evidence>
<keyword evidence="2" id="KW-0808">Transferase</keyword>
<dbReference type="Proteomes" id="UP001431209">
    <property type="component" value="Unassembled WGS sequence"/>
</dbReference>
<feature type="region of interest" description="Disordered" evidence="7">
    <location>
        <begin position="302"/>
        <end position="323"/>
    </location>
</feature>
<comment type="catalytic activity">
    <reaction evidence="6">
        <text>a uridine in tRNA + S-adenosyl-L-methionine = a 3-[(3S)-3-amino-3-carboxypropyl]uridine in tRNA + S-methyl-5'-thioadenosine + H(+)</text>
        <dbReference type="Rhea" id="RHEA:62432"/>
        <dbReference type="Rhea" id="RHEA-COMP:13339"/>
        <dbReference type="Rhea" id="RHEA-COMP:16092"/>
        <dbReference type="ChEBI" id="CHEBI:15378"/>
        <dbReference type="ChEBI" id="CHEBI:17509"/>
        <dbReference type="ChEBI" id="CHEBI:59789"/>
        <dbReference type="ChEBI" id="CHEBI:65315"/>
        <dbReference type="ChEBI" id="CHEBI:82930"/>
        <dbReference type="EC" id="2.5.1.25"/>
    </reaction>
</comment>
<sequence>MGFERLYQAVCNKKFVDRIKSTRYGFERFTEEQIRDKQLPSYKDENFLSTIESETDNMMKQDWSTQRNLCYKFGSKQRDNFGEHDICPCCWVTVNRCYCNNFISVTGDDMNKPSPLLDDRKIKTNLCVYMHTREFYRSSNTAKVMLSSIEGSDLFISGLAKHEQELEAEYWRKTESGEKNVAILYPSEDALTFEEYFKKQSENKKPIEEFTLFVLDGTWGNARNLHRRVPSYVPRIKITPPTDYQNLFSTLRQQTSQDRISTLEATNMGFREIYGQDSPTCNVINDNLKIMINEIKKLNGRKDEGFAPKRPVGEKKTKNRKKV</sequence>
<keyword evidence="4" id="KW-0819">tRNA processing</keyword>
<organism evidence="9 10">
    <name type="scientific">Acrasis kona</name>
    <dbReference type="NCBI Taxonomy" id="1008807"/>
    <lineage>
        <taxon>Eukaryota</taxon>
        <taxon>Discoba</taxon>
        <taxon>Heterolobosea</taxon>
        <taxon>Tetramitia</taxon>
        <taxon>Eutetramitia</taxon>
        <taxon>Acrasidae</taxon>
        <taxon>Acrasis</taxon>
    </lineage>
</organism>
<dbReference type="AlphaFoldDB" id="A0AAW2YLZ3"/>
<dbReference type="InterPro" id="IPR039262">
    <property type="entry name" value="DTWD2/TAPT"/>
</dbReference>
<dbReference type="EC" id="2.5.1.25" evidence="1"/>
<keyword evidence="10" id="KW-1185">Reference proteome</keyword>
<evidence type="ECO:0000256" key="6">
    <source>
        <dbReference type="ARBA" id="ARBA00048718"/>
    </source>
</evidence>
<name>A0AAW2YLZ3_9EUKA</name>
<proteinExistence type="inferred from homology"/>
<dbReference type="Pfam" id="PF03942">
    <property type="entry name" value="DTW"/>
    <property type="match status" value="1"/>
</dbReference>
<dbReference type="PANTHER" id="PTHR21392:SF0">
    <property type="entry name" value="TRNA-URIDINE AMINOCARBOXYPROPYLTRANSFERASE 2"/>
    <property type="match status" value="1"/>
</dbReference>
<evidence type="ECO:0000313" key="10">
    <source>
        <dbReference type="Proteomes" id="UP001431209"/>
    </source>
</evidence>
<keyword evidence="3" id="KW-0949">S-adenosyl-L-methionine</keyword>
<evidence type="ECO:0000313" key="9">
    <source>
        <dbReference type="EMBL" id="KAL0478511.1"/>
    </source>
</evidence>
<dbReference type="EMBL" id="JAOPGA020000415">
    <property type="protein sequence ID" value="KAL0478511.1"/>
    <property type="molecule type" value="Genomic_DNA"/>
</dbReference>
<comment type="similarity">
    <text evidence="5">Belongs to the TDD superfamily. DTWD2 family.</text>
</comment>
<gene>
    <name evidence="9" type="ORF">AKO1_008181</name>
</gene>
<accession>A0AAW2YLZ3</accession>
<comment type="caution">
    <text evidence="9">The sequence shown here is derived from an EMBL/GenBank/DDBJ whole genome shotgun (WGS) entry which is preliminary data.</text>
</comment>
<evidence type="ECO:0000259" key="8">
    <source>
        <dbReference type="SMART" id="SM01144"/>
    </source>
</evidence>
<evidence type="ECO:0000256" key="7">
    <source>
        <dbReference type="SAM" id="MobiDB-lite"/>
    </source>
</evidence>
<dbReference type="PANTHER" id="PTHR21392">
    <property type="entry name" value="TRNA-URIDINE AMINOCARBOXYPROPYLTRANSFERASE 2"/>
    <property type="match status" value="1"/>
</dbReference>
<reference evidence="9 10" key="1">
    <citation type="submission" date="2024-03" db="EMBL/GenBank/DDBJ databases">
        <title>The Acrasis kona genome and developmental transcriptomes reveal deep origins of eukaryotic multicellular pathways.</title>
        <authorList>
            <person name="Sheikh S."/>
            <person name="Fu C.-J."/>
            <person name="Brown M.W."/>
            <person name="Baldauf S.L."/>
        </authorList>
    </citation>
    <scope>NUCLEOTIDE SEQUENCE [LARGE SCALE GENOMIC DNA]</scope>
    <source>
        <strain evidence="9 10">ATCC MYA-3509</strain>
    </source>
</reference>
<feature type="domain" description="DTW" evidence="8">
    <location>
        <begin position="83"/>
        <end position="300"/>
    </location>
</feature>
<dbReference type="SMART" id="SM01144">
    <property type="entry name" value="DTW"/>
    <property type="match status" value="1"/>
</dbReference>
<evidence type="ECO:0000256" key="1">
    <source>
        <dbReference type="ARBA" id="ARBA00012386"/>
    </source>
</evidence>
<evidence type="ECO:0000256" key="4">
    <source>
        <dbReference type="ARBA" id="ARBA00022694"/>
    </source>
</evidence>
<feature type="compositionally biased region" description="Basic and acidic residues" evidence="7">
    <location>
        <begin position="302"/>
        <end position="316"/>
    </location>
</feature>
<dbReference type="GO" id="GO:0008033">
    <property type="term" value="P:tRNA processing"/>
    <property type="evidence" value="ECO:0007669"/>
    <property type="project" value="UniProtKB-KW"/>
</dbReference>
<dbReference type="InterPro" id="IPR005636">
    <property type="entry name" value="DTW"/>
</dbReference>
<evidence type="ECO:0000256" key="3">
    <source>
        <dbReference type="ARBA" id="ARBA00022691"/>
    </source>
</evidence>
<dbReference type="GO" id="GO:0016432">
    <property type="term" value="F:tRNA-uridine aminocarboxypropyltransferase activity"/>
    <property type="evidence" value="ECO:0007669"/>
    <property type="project" value="UniProtKB-EC"/>
</dbReference>
<evidence type="ECO:0000256" key="5">
    <source>
        <dbReference type="ARBA" id="ARBA00034489"/>
    </source>
</evidence>